<evidence type="ECO:0000313" key="1">
    <source>
        <dbReference type="EMBL" id="SVD66818.1"/>
    </source>
</evidence>
<organism evidence="1">
    <name type="scientific">marine metagenome</name>
    <dbReference type="NCBI Taxonomy" id="408172"/>
    <lineage>
        <taxon>unclassified sequences</taxon>
        <taxon>metagenomes</taxon>
        <taxon>ecological metagenomes</taxon>
    </lineage>
</organism>
<feature type="non-terminal residue" evidence="1">
    <location>
        <position position="1"/>
    </location>
</feature>
<protein>
    <submittedName>
        <fullName evidence="1">Uncharacterized protein</fullName>
    </submittedName>
</protein>
<gene>
    <name evidence="1" type="ORF">METZ01_LOCUS419672</name>
</gene>
<accession>A0A382X8Z0</accession>
<sequence>VRHRPVPDLPAVGGATPWRRSVRFEDGDRVVLSGRVAFGDEHLGDRAVSGCFYG</sequence>
<dbReference type="AlphaFoldDB" id="A0A382X8Z0"/>
<proteinExistence type="predicted"/>
<dbReference type="EMBL" id="UINC01165431">
    <property type="protein sequence ID" value="SVD66818.1"/>
    <property type="molecule type" value="Genomic_DNA"/>
</dbReference>
<name>A0A382X8Z0_9ZZZZ</name>
<reference evidence="1" key="1">
    <citation type="submission" date="2018-05" db="EMBL/GenBank/DDBJ databases">
        <authorList>
            <person name="Lanie J.A."/>
            <person name="Ng W.-L."/>
            <person name="Kazmierczak K.M."/>
            <person name="Andrzejewski T.M."/>
            <person name="Davidsen T.M."/>
            <person name="Wayne K.J."/>
            <person name="Tettelin H."/>
            <person name="Glass J.I."/>
            <person name="Rusch D."/>
            <person name="Podicherti R."/>
            <person name="Tsui H.-C.T."/>
            <person name="Winkler M.E."/>
        </authorList>
    </citation>
    <scope>NUCLEOTIDE SEQUENCE</scope>
</reference>
<feature type="non-terminal residue" evidence="1">
    <location>
        <position position="54"/>
    </location>
</feature>